<organism evidence="6 7">
    <name type="scientific">Aestuariivirga litoralis</name>
    <dbReference type="NCBI Taxonomy" id="2650924"/>
    <lineage>
        <taxon>Bacteria</taxon>
        <taxon>Pseudomonadati</taxon>
        <taxon>Pseudomonadota</taxon>
        <taxon>Alphaproteobacteria</taxon>
        <taxon>Hyphomicrobiales</taxon>
        <taxon>Aestuariivirgaceae</taxon>
        <taxon>Aestuariivirga</taxon>
    </lineage>
</organism>
<dbReference type="GO" id="GO:0005886">
    <property type="term" value="C:plasma membrane"/>
    <property type="evidence" value="ECO:0007669"/>
    <property type="project" value="TreeGrafter"/>
</dbReference>
<reference evidence="7" key="1">
    <citation type="submission" date="2018-06" db="EMBL/GenBank/DDBJ databases">
        <title>Aestuariibacter litoralis strain KCTC 52945T.</title>
        <authorList>
            <person name="Li X."/>
            <person name="Salam N."/>
            <person name="Li J.-L."/>
            <person name="Chen Y.-M."/>
            <person name="Yang Z.-W."/>
            <person name="Zhang L.-Y."/>
            <person name="Han M.-X."/>
            <person name="Xiao M."/>
            <person name="Li W.-J."/>
        </authorList>
    </citation>
    <scope>NUCLEOTIDE SEQUENCE [LARGE SCALE GENOMIC DNA]</scope>
    <source>
        <strain evidence="7">KCTC 52945</strain>
    </source>
</reference>
<dbReference type="PANTHER" id="PTHR23521">
    <property type="entry name" value="TRANSPORTER MFS SUPERFAMILY"/>
    <property type="match status" value="1"/>
</dbReference>
<dbReference type="InterPro" id="IPR036259">
    <property type="entry name" value="MFS_trans_sf"/>
</dbReference>
<proteinExistence type="predicted"/>
<feature type="transmembrane region" description="Helical" evidence="4">
    <location>
        <begin position="71"/>
        <end position="90"/>
    </location>
</feature>
<dbReference type="SUPFAM" id="SSF103473">
    <property type="entry name" value="MFS general substrate transporter"/>
    <property type="match status" value="1"/>
</dbReference>
<dbReference type="InterPro" id="IPR047200">
    <property type="entry name" value="MFS_YcaD-like"/>
</dbReference>
<protein>
    <submittedName>
        <fullName evidence="6">MFS transporter</fullName>
    </submittedName>
</protein>
<keyword evidence="3 4" id="KW-0472">Membrane</keyword>
<dbReference type="Gene3D" id="1.20.1250.20">
    <property type="entry name" value="MFS general substrate transporter like domains"/>
    <property type="match status" value="2"/>
</dbReference>
<feature type="transmembrane region" description="Helical" evidence="4">
    <location>
        <begin position="353"/>
        <end position="372"/>
    </location>
</feature>
<evidence type="ECO:0000256" key="2">
    <source>
        <dbReference type="ARBA" id="ARBA00022989"/>
    </source>
</evidence>
<sequence>MNNASLWVLLASVAMLCLGHGLNGSLVSLSADQAAFSTSTTGIVMAGYSAGMLLSTFAAPRLVKSVGHVRTFAGLASIVSTVVLLFPLFVNPVFWFVLRVLTGLCVSGMYIVCESWLNAASSNRNRGQTLSFYMIVTYGALGAGQLLLNITDPSGYVRFIVVSCLLSLSLVPLILVPSEQPSVEGAKSVKIADIWQASPLAVVGVIACGLGQSAFFALGVIFGLAMGLPLVWVSIMMALPPVGVILSQYPIGWVSDRIDRRTIIMLLSLAAAIVPAIILAGGYYVSWFMLIALMTLFGIVSLPVYSLVIAHANDHLRKEQVLGASAKLVLLYGAGSILGPILAGSLMSEIGRAGFLIFMIVVNGALAGFAFWRNWRHPDHIKAHGRDVMSVSPVSTPANAPLLQD</sequence>
<dbReference type="InterPro" id="IPR020846">
    <property type="entry name" value="MFS_dom"/>
</dbReference>
<dbReference type="EMBL" id="QKVK01000004">
    <property type="protein sequence ID" value="PZF76786.1"/>
    <property type="molecule type" value="Genomic_DNA"/>
</dbReference>
<dbReference type="AlphaFoldDB" id="A0A2W2BTL5"/>
<feature type="transmembrane region" description="Helical" evidence="4">
    <location>
        <begin position="156"/>
        <end position="176"/>
    </location>
</feature>
<evidence type="ECO:0000313" key="7">
    <source>
        <dbReference type="Proteomes" id="UP000248795"/>
    </source>
</evidence>
<dbReference type="Proteomes" id="UP000248795">
    <property type="component" value="Unassembled WGS sequence"/>
</dbReference>
<dbReference type="RefSeq" id="WP_111198254.1">
    <property type="nucleotide sequence ID" value="NZ_QKVK01000004.1"/>
</dbReference>
<feature type="transmembrane region" description="Helical" evidence="4">
    <location>
        <begin position="287"/>
        <end position="308"/>
    </location>
</feature>
<feature type="transmembrane region" description="Helical" evidence="4">
    <location>
        <begin position="263"/>
        <end position="281"/>
    </location>
</feature>
<evidence type="ECO:0000259" key="5">
    <source>
        <dbReference type="PROSITE" id="PS50850"/>
    </source>
</evidence>
<feature type="domain" description="Major facilitator superfamily (MFS) profile" evidence="5">
    <location>
        <begin position="197"/>
        <end position="405"/>
    </location>
</feature>
<keyword evidence="7" id="KW-1185">Reference proteome</keyword>
<dbReference type="GO" id="GO:0022857">
    <property type="term" value="F:transmembrane transporter activity"/>
    <property type="evidence" value="ECO:0007669"/>
    <property type="project" value="InterPro"/>
</dbReference>
<evidence type="ECO:0000313" key="6">
    <source>
        <dbReference type="EMBL" id="PZF76786.1"/>
    </source>
</evidence>
<accession>A0A2W2BTL5</accession>
<name>A0A2W2BTL5_9HYPH</name>
<keyword evidence="1 4" id="KW-0812">Transmembrane</keyword>
<dbReference type="InterPro" id="IPR011701">
    <property type="entry name" value="MFS"/>
</dbReference>
<dbReference type="Pfam" id="PF07690">
    <property type="entry name" value="MFS_1"/>
    <property type="match status" value="1"/>
</dbReference>
<feature type="transmembrane region" description="Helical" evidence="4">
    <location>
        <begin position="197"/>
        <end position="224"/>
    </location>
</feature>
<gene>
    <name evidence="6" type="ORF">DK847_09950</name>
</gene>
<comment type="caution">
    <text evidence="6">The sequence shown here is derived from an EMBL/GenBank/DDBJ whole genome shotgun (WGS) entry which is preliminary data.</text>
</comment>
<dbReference type="PANTHER" id="PTHR23521:SF3">
    <property type="entry name" value="MFS TRANSPORTER"/>
    <property type="match status" value="1"/>
</dbReference>
<feature type="transmembrane region" description="Helical" evidence="4">
    <location>
        <begin position="96"/>
        <end position="118"/>
    </location>
</feature>
<feature type="transmembrane region" description="Helical" evidence="4">
    <location>
        <begin position="329"/>
        <end position="347"/>
    </location>
</feature>
<feature type="transmembrane region" description="Helical" evidence="4">
    <location>
        <begin position="130"/>
        <end position="150"/>
    </location>
</feature>
<feature type="transmembrane region" description="Helical" evidence="4">
    <location>
        <begin position="230"/>
        <end position="251"/>
    </location>
</feature>
<evidence type="ECO:0000256" key="4">
    <source>
        <dbReference type="SAM" id="Phobius"/>
    </source>
</evidence>
<dbReference type="PROSITE" id="PS50850">
    <property type="entry name" value="MFS"/>
    <property type="match status" value="1"/>
</dbReference>
<keyword evidence="2 4" id="KW-1133">Transmembrane helix</keyword>
<feature type="transmembrane region" description="Helical" evidence="4">
    <location>
        <begin position="40"/>
        <end position="59"/>
    </location>
</feature>
<evidence type="ECO:0000256" key="1">
    <source>
        <dbReference type="ARBA" id="ARBA00022692"/>
    </source>
</evidence>
<dbReference type="CDD" id="cd17477">
    <property type="entry name" value="MFS_YcaD_like"/>
    <property type="match status" value="1"/>
</dbReference>
<evidence type="ECO:0000256" key="3">
    <source>
        <dbReference type="ARBA" id="ARBA00023136"/>
    </source>
</evidence>